<dbReference type="Pfam" id="PF04977">
    <property type="entry name" value="DivIC"/>
    <property type="match status" value="1"/>
</dbReference>
<organism evidence="1 2">
    <name type="scientific">Prevotella bivia DNF00320</name>
    <dbReference type="NCBI Taxonomy" id="1401068"/>
    <lineage>
        <taxon>Bacteria</taxon>
        <taxon>Pseudomonadati</taxon>
        <taxon>Bacteroidota</taxon>
        <taxon>Bacteroidia</taxon>
        <taxon>Bacteroidales</taxon>
        <taxon>Prevotellaceae</taxon>
        <taxon>Prevotella</taxon>
    </lineage>
</organism>
<comment type="caution">
    <text evidence="1">The sequence shown here is derived from an EMBL/GenBank/DDBJ whole genome shotgun (WGS) entry which is preliminary data.</text>
</comment>
<dbReference type="OrthoDB" id="1467719at2"/>
<dbReference type="GeneID" id="78531028"/>
<dbReference type="RefSeq" id="WP_004337128.1">
    <property type="nucleotide sequence ID" value="NZ_JRNQ01000017.1"/>
</dbReference>
<protein>
    <submittedName>
        <fullName evidence="1">Septum formation initiator</fullName>
    </submittedName>
</protein>
<dbReference type="InterPro" id="IPR007060">
    <property type="entry name" value="FtsL/DivIC"/>
</dbReference>
<evidence type="ECO:0000313" key="1">
    <source>
        <dbReference type="EMBL" id="KGF45320.1"/>
    </source>
</evidence>
<proteinExistence type="predicted"/>
<dbReference type="EMBL" id="JRNQ01000017">
    <property type="protein sequence ID" value="KGF45320.1"/>
    <property type="molecule type" value="Genomic_DNA"/>
</dbReference>
<evidence type="ECO:0000313" key="2">
    <source>
        <dbReference type="Proteomes" id="UP000029525"/>
    </source>
</evidence>
<accession>A0A096AEL6</accession>
<sequence length="109" mass="12716">MSKVTRNILGFLSRFKFAITIFLGLLLVGVVDENSFIKLISYHYQIEDLKTNIKQYDAQYKDDTNKLRAMKCDPKAIARIARERYFMKADNEDIFVLSDDEAPIEDTQK</sequence>
<dbReference type="Proteomes" id="UP000029525">
    <property type="component" value="Unassembled WGS sequence"/>
</dbReference>
<dbReference type="AlphaFoldDB" id="A0A096AEL6"/>
<gene>
    <name evidence="1" type="ORF">HMPREF0647_03075</name>
</gene>
<reference evidence="1 2" key="1">
    <citation type="submission" date="2014-07" db="EMBL/GenBank/DDBJ databases">
        <authorList>
            <person name="McCorrison J."/>
            <person name="Sanka R."/>
            <person name="Torralba M."/>
            <person name="Gillis M."/>
            <person name="Haft D.H."/>
            <person name="Methe B."/>
            <person name="Sutton G."/>
            <person name="Nelson K.E."/>
        </authorList>
    </citation>
    <scope>NUCLEOTIDE SEQUENCE [LARGE SCALE GENOMIC DNA]</scope>
    <source>
        <strain evidence="1 2">DNF00320</strain>
    </source>
</reference>
<name>A0A096AEL6_9BACT</name>